<gene>
    <name evidence="4" type="ORF">B2K_14245</name>
</gene>
<dbReference type="AlphaFoldDB" id="I0BHL6"/>
<dbReference type="Pfam" id="PF22725">
    <property type="entry name" value="GFO_IDH_MocA_C3"/>
    <property type="match status" value="1"/>
</dbReference>
<proteinExistence type="predicted"/>
<feature type="domain" description="Gfo/Idh/MocA-like oxidoreductase N-terminal" evidence="2">
    <location>
        <begin position="5"/>
        <end position="125"/>
    </location>
</feature>
<dbReference type="EMBL" id="CP003422">
    <property type="protein sequence ID" value="AFH61863.1"/>
    <property type="molecule type" value="Genomic_DNA"/>
</dbReference>
<name>I0BHL6_9BACL</name>
<evidence type="ECO:0000259" key="3">
    <source>
        <dbReference type="Pfam" id="PF22725"/>
    </source>
</evidence>
<dbReference type="Proteomes" id="UP000007392">
    <property type="component" value="Chromosome"/>
</dbReference>
<dbReference type="Gene3D" id="3.40.50.720">
    <property type="entry name" value="NAD(P)-binding Rossmann-like Domain"/>
    <property type="match status" value="1"/>
</dbReference>
<dbReference type="Gene3D" id="3.30.360.10">
    <property type="entry name" value="Dihydrodipicolinate Reductase, domain 2"/>
    <property type="match status" value="1"/>
</dbReference>
<dbReference type="Pfam" id="PF01408">
    <property type="entry name" value="GFO_IDH_MocA"/>
    <property type="match status" value="1"/>
</dbReference>
<evidence type="ECO:0000259" key="2">
    <source>
        <dbReference type="Pfam" id="PF01408"/>
    </source>
</evidence>
<dbReference type="InterPro" id="IPR000683">
    <property type="entry name" value="Gfo/Idh/MocA-like_OxRdtase_N"/>
</dbReference>
<dbReference type="SUPFAM" id="SSF51735">
    <property type="entry name" value="NAD(P)-binding Rossmann-fold domains"/>
    <property type="match status" value="1"/>
</dbReference>
<sequence>MNKEIRWGIIGCGNVTEVKSGPALQQADGSRLTAVMRRDGRLAEDYARRHGVPKWYDQAEDLIADEEVDAVYIATPPAFHKSYAIEACRAGKPVYVEKPMALNAAECEEMTAASERSGVPIYVAYYRRALPRFVQVKQWLDAGAIGEVLAVNTMHVARPKPDEVNGTSASWRTRPELSGGGYFFDLASHTLDLLDYLLGPIGAASGFSSNLGGYYEAEDTVTGAYRFESGAHGTGTWCFAADRNLEYNEITGTRGRIEFSTFTEAPVRLLRDGSVEELLIPNPAHVQQPLIQHIVDELLGRGSSPSTAATAIRTSRVMDALVR</sequence>
<dbReference type="InterPro" id="IPR050463">
    <property type="entry name" value="Gfo/Idh/MocA_oxidrdct_glycsds"/>
</dbReference>
<dbReference type="HOGENOM" id="CLU_023194_1_3_9"/>
<dbReference type="PANTHER" id="PTHR43818">
    <property type="entry name" value="BCDNA.GH03377"/>
    <property type="match status" value="1"/>
</dbReference>
<evidence type="ECO:0000256" key="1">
    <source>
        <dbReference type="ARBA" id="ARBA00023002"/>
    </source>
</evidence>
<dbReference type="SUPFAM" id="SSF55347">
    <property type="entry name" value="Glyceraldehyde-3-phosphate dehydrogenase-like, C-terminal domain"/>
    <property type="match status" value="1"/>
</dbReference>
<dbReference type="InterPro" id="IPR055170">
    <property type="entry name" value="GFO_IDH_MocA-like_dom"/>
</dbReference>
<feature type="domain" description="GFO/IDH/MocA-like oxidoreductase" evidence="3">
    <location>
        <begin position="133"/>
        <end position="258"/>
    </location>
</feature>
<dbReference type="PANTHER" id="PTHR43818:SF11">
    <property type="entry name" value="BCDNA.GH03377"/>
    <property type="match status" value="1"/>
</dbReference>
<dbReference type="KEGG" id="pmw:B2K_14245"/>
<evidence type="ECO:0000313" key="4">
    <source>
        <dbReference type="EMBL" id="AFH61863.1"/>
    </source>
</evidence>
<dbReference type="PATRIC" id="fig|997761.3.peg.2800"/>
<accession>I0BHL6</accession>
<dbReference type="RefSeq" id="WP_014650692.1">
    <property type="nucleotide sequence ID" value="NC_017672.3"/>
</dbReference>
<reference evidence="4" key="1">
    <citation type="submission" date="2013-06" db="EMBL/GenBank/DDBJ databases">
        <title>Complete genome sequence of Paenibacillus mucilaginosus K02.</title>
        <authorList>
            <person name="Xiao B."/>
            <person name="Sun L."/>
            <person name="Xiao L."/>
            <person name="Lian B."/>
        </authorList>
    </citation>
    <scope>NUCLEOTIDE SEQUENCE [LARGE SCALE GENOMIC DNA]</scope>
    <source>
        <strain evidence="4">K02</strain>
    </source>
</reference>
<organism evidence="4">
    <name type="scientific">Paenibacillus mucilaginosus K02</name>
    <dbReference type="NCBI Taxonomy" id="997761"/>
    <lineage>
        <taxon>Bacteria</taxon>
        <taxon>Bacillati</taxon>
        <taxon>Bacillota</taxon>
        <taxon>Bacilli</taxon>
        <taxon>Bacillales</taxon>
        <taxon>Paenibacillaceae</taxon>
        <taxon>Paenibacillus</taxon>
    </lineage>
</organism>
<dbReference type="GO" id="GO:0000166">
    <property type="term" value="F:nucleotide binding"/>
    <property type="evidence" value="ECO:0007669"/>
    <property type="project" value="InterPro"/>
</dbReference>
<dbReference type="GO" id="GO:0016491">
    <property type="term" value="F:oxidoreductase activity"/>
    <property type="evidence" value="ECO:0007669"/>
    <property type="project" value="UniProtKB-KW"/>
</dbReference>
<keyword evidence="1" id="KW-0560">Oxidoreductase</keyword>
<dbReference type="OrthoDB" id="9815825at2"/>
<dbReference type="InterPro" id="IPR036291">
    <property type="entry name" value="NAD(P)-bd_dom_sf"/>
</dbReference>
<protein>
    <submittedName>
        <fullName evidence="4">Oxidoreductase</fullName>
    </submittedName>
</protein>